<accession>A0A210Q4J7</accession>
<dbReference type="AlphaFoldDB" id="A0A210Q4J7"/>
<dbReference type="Pfam" id="PF00536">
    <property type="entry name" value="SAM_1"/>
    <property type="match status" value="1"/>
</dbReference>
<dbReference type="OrthoDB" id="202764at2759"/>
<dbReference type="PANTHER" id="PTHR22998">
    <property type="entry name" value="SARM1"/>
    <property type="match status" value="1"/>
</dbReference>
<keyword evidence="5" id="KW-0399">Innate immunity</keyword>
<evidence type="ECO:0000256" key="4">
    <source>
        <dbReference type="ARBA" id="ARBA00022490"/>
    </source>
</evidence>
<evidence type="ECO:0000256" key="9">
    <source>
        <dbReference type="ARBA" id="ARBA00023027"/>
    </source>
</evidence>
<dbReference type="SMART" id="SM00255">
    <property type="entry name" value="TIR"/>
    <property type="match status" value="1"/>
</dbReference>
<name>A0A210Q4J7_MIZYE</name>
<reference evidence="14 15" key="1">
    <citation type="journal article" date="2017" name="Nat. Ecol. Evol.">
        <title>Scallop genome provides insights into evolution of bilaterian karyotype and development.</title>
        <authorList>
            <person name="Wang S."/>
            <person name="Zhang J."/>
            <person name="Jiao W."/>
            <person name="Li J."/>
            <person name="Xun X."/>
            <person name="Sun Y."/>
            <person name="Guo X."/>
            <person name="Huan P."/>
            <person name="Dong B."/>
            <person name="Zhang L."/>
            <person name="Hu X."/>
            <person name="Sun X."/>
            <person name="Wang J."/>
            <person name="Zhao C."/>
            <person name="Wang Y."/>
            <person name="Wang D."/>
            <person name="Huang X."/>
            <person name="Wang R."/>
            <person name="Lv J."/>
            <person name="Li Y."/>
            <person name="Zhang Z."/>
            <person name="Liu B."/>
            <person name="Lu W."/>
            <person name="Hui Y."/>
            <person name="Liang J."/>
            <person name="Zhou Z."/>
            <person name="Hou R."/>
            <person name="Li X."/>
            <person name="Liu Y."/>
            <person name="Li H."/>
            <person name="Ning X."/>
            <person name="Lin Y."/>
            <person name="Zhao L."/>
            <person name="Xing Q."/>
            <person name="Dou J."/>
            <person name="Li Y."/>
            <person name="Mao J."/>
            <person name="Guo H."/>
            <person name="Dou H."/>
            <person name="Li T."/>
            <person name="Mu C."/>
            <person name="Jiang W."/>
            <person name="Fu Q."/>
            <person name="Fu X."/>
            <person name="Miao Y."/>
            <person name="Liu J."/>
            <person name="Yu Q."/>
            <person name="Li R."/>
            <person name="Liao H."/>
            <person name="Li X."/>
            <person name="Kong Y."/>
            <person name="Jiang Z."/>
            <person name="Chourrout D."/>
            <person name="Li R."/>
            <person name="Bao Z."/>
        </authorList>
    </citation>
    <scope>NUCLEOTIDE SEQUENCE [LARGE SCALE GENOMIC DNA]</scope>
    <source>
        <strain evidence="14 15">PY_sf001</strain>
    </source>
</reference>
<dbReference type="Pfam" id="PF07647">
    <property type="entry name" value="SAM_2"/>
    <property type="match status" value="1"/>
</dbReference>
<keyword evidence="9" id="KW-0520">NAD</keyword>
<dbReference type="GO" id="GO:0045087">
    <property type="term" value="P:innate immune response"/>
    <property type="evidence" value="ECO:0007669"/>
    <property type="project" value="UniProtKB-KW"/>
</dbReference>
<dbReference type="InterPro" id="IPR039184">
    <property type="entry name" value="SARM1"/>
</dbReference>
<comment type="catalytic activity">
    <reaction evidence="10">
        <text>NAD(+) + H2O = ADP-D-ribose + nicotinamide + H(+)</text>
        <dbReference type="Rhea" id="RHEA:16301"/>
        <dbReference type="ChEBI" id="CHEBI:15377"/>
        <dbReference type="ChEBI" id="CHEBI:15378"/>
        <dbReference type="ChEBI" id="CHEBI:17154"/>
        <dbReference type="ChEBI" id="CHEBI:57540"/>
        <dbReference type="ChEBI" id="CHEBI:57967"/>
        <dbReference type="EC" id="3.2.2.6"/>
    </reaction>
    <physiologicalReaction direction="left-to-right" evidence="10">
        <dbReference type="Rhea" id="RHEA:16302"/>
    </physiologicalReaction>
</comment>
<protein>
    <recommendedName>
        <fullName evidence="3">ADP-ribosyl cyclase/cyclic ADP-ribose hydrolase</fullName>
        <ecNumber evidence="3">3.2.2.6</ecNumber>
    </recommendedName>
</protein>
<evidence type="ECO:0000256" key="1">
    <source>
        <dbReference type="ARBA" id="ARBA00004496"/>
    </source>
</evidence>
<dbReference type="Proteomes" id="UP000242188">
    <property type="component" value="Unassembled WGS sequence"/>
</dbReference>
<feature type="compositionally biased region" description="Basic and acidic residues" evidence="11">
    <location>
        <begin position="1"/>
        <end position="12"/>
    </location>
</feature>
<dbReference type="Pfam" id="PF13676">
    <property type="entry name" value="TIR_2"/>
    <property type="match status" value="1"/>
</dbReference>
<dbReference type="GO" id="GO:0005737">
    <property type="term" value="C:cytoplasm"/>
    <property type="evidence" value="ECO:0007669"/>
    <property type="project" value="UniProtKB-SubCell"/>
</dbReference>
<feature type="compositionally biased region" description="Polar residues" evidence="11">
    <location>
        <begin position="26"/>
        <end position="35"/>
    </location>
</feature>
<keyword evidence="4" id="KW-0963">Cytoplasm</keyword>
<gene>
    <name evidence="14" type="ORF">KP79_PYT16751</name>
</gene>
<feature type="region of interest" description="Disordered" evidence="11">
    <location>
        <begin position="178"/>
        <end position="214"/>
    </location>
</feature>
<organism evidence="14 15">
    <name type="scientific">Mizuhopecten yessoensis</name>
    <name type="common">Japanese scallop</name>
    <name type="synonym">Patinopecten yessoensis</name>
    <dbReference type="NCBI Taxonomy" id="6573"/>
    <lineage>
        <taxon>Eukaryota</taxon>
        <taxon>Metazoa</taxon>
        <taxon>Spiralia</taxon>
        <taxon>Lophotrochozoa</taxon>
        <taxon>Mollusca</taxon>
        <taxon>Bivalvia</taxon>
        <taxon>Autobranchia</taxon>
        <taxon>Pteriomorphia</taxon>
        <taxon>Pectinida</taxon>
        <taxon>Pectinoidea</taxon>
        <taxon>Pectinidae</taxon>
        <taxon>Mizuhopecten</taxon>
    </lineage>
</organism>
<dbReference type="Gene3D" id="3.40.50.10140">
    <property type="entry name" value="Toll/interleukin-1 receptor homology (TIR) domain"/>
    <property type="match status" value="1"/>
</dbReference>
<dbReference type="EMBL" id="NEDP02005031">
    <property type="protein sequence ID" value="OWF43668.1"/>
    <property type="molecule type" value="Genomic_DNA"/>
</dbReference>
<feature type="region of interest" description="Disordered" evidence="11">
    <location>
        <begin position="1"/>
        <end position="87"/>
    </location>
</feature>
<keyword evidence="6" id="KW-0677">Repeat</keyword>
<dbReference type="GO" id="GO:0003953">
    <property type="term" value="F:NAD+ nucleosidase activity"/>
    <property type="evidence" value="ECO:0007669"/>
    <property type="project" value="InterPro"/>
</dbReference>
<dbReference type="PROSITE" id="PS50104">
    <property type="entry name" value="TIR"/>
    <property type="match status" value="1"/>
</dbReference>
<evidence type="ECO:0000256" key="10">
    <source>
        <dbReference type="ARBA" id="ARBA00047304"/>
    </source>
</evidence>
<dbReference type="InterPro" id="IPR035897">
    <property type="entry name" value="Toll_tir_struct_dom_sf"/>
</dbReference>
<dbReference type="InterPro" id="IPR000157">
    <property type="entry name" value="TIR_dom"/>
</dbReference>
<dbReference type="GO" id="GO:0007165">
    <property type="term" value="P:signal transduction"/>
    <property type="evidence" value="ECO:0007669"/>
    <property type="project" value="InterPro"/>
</dbReference>
<dbReference type="InterPro" id="IPR011989">
    <property type="entry name" value="ARM-like"/>
</dbReference>
<dbReference type="SUPFAM" id="SSF48371">
    <property type="entry name" value="ARM repeat"/>
    <property type="match status" value="1"/>
</dbReference>
<dbReference type="SUPFAM" id="SSF47769">
    <property type="entry name" value="SAM/Pointed domain"/>
    <property type="match status" value="2"/>
</dbReference>
<evidence type="ECO:0000313" key="15">
    <source>
        <dbReference type="Proteomes" id="UP000242188"/>
    </source>
</evidence>
<evidence type="ECO:0000256" key="7">
    <source>
        <dbReference type="ARBA" id="ARBA00022801"/>
    </source>
</evidence>
<keyword evidence="7" id="KW-0378">Hydrolase</keyword>
<dbReference type="InterPro" id="IPR016024">
    <property type="entry name" value="ARM-type_fold"/>
</dbReference>
<evidence type="ECO:0000256" key="6">
    <source>
        <dbReference type="ARBA" id="ARBA00022737"/>
    </source>
</evidence>
<dbReference type="Gene3D" id="1.25.10.10">
    <property type="entry name" value="Leucine-rich Repeat Variant"/>
    <property type="match status" value="1"/>
</dbReference>
<feature type="domain" description="SAM" evidence="13">
    <location>
        <begin position="675"/>
        <end position="736"/>
    </location>
</feature>
<dbReference type="Gene3D" id="1.10.150.50">
    <property type="entry name" value="Transcription Factor, Ets-1"/>
    <property type="match status" value="2"/>
</dbReference>
<keyword evidence="8" id="KW-0391">Immunity</keyword>
<comment type="caution">
    <text evidence="14">The sequence shown here is derived from an EMBL/GenBank/DDBJ whole genome shotgun (WGS) entry which is preliminary data.</text>
</comment>
<dbReference type="InterPro" id="IPR001660">
    <property type="entry name" value="SAM"/>
</dbReference>
<dbReference type="FunFam" id="1.10.150.50:FF:000043">
    <property type="entry name" value="Sterile alpha and TIR motif-containing 1"/>
    <property type="match status" value="1"/>
</dbReference>
<dbReference type="GO" id="GO:0035591">
    <property type="term" value="F:signaling adaptor activity"/>
    <property type="evidence" value="ECO:0007669"/>
    <property type="project" value="InterPro"/>
</dbReference>
<dbReference type="PANTHER" id="PTHR22998:SF1">
    <property type="entry name" value="NAD(+) HYDROLASE SARM1"/>
    <property type="match status" value="1"/>
</dbReference>
<evidence type="ECO:0000256" key="3">
    <source>
        <dbReference type="ARBA" id="ARBA00011982"/>
    </source>
</evidence>
<evidence type="ECO:0000256" key="5">
    <source>
        <dbReference type="ARBA" id="ARBA00022588"/>
    </source>
</evidence>
<evidence type="ECO:0000256" key="2">
    <source>
        <dbReference type="ARBA" id="ARBA00008291"/>
    </source>
</evidence>
<dbReference type="GO" id="GO:0061809">
    <property type="term" value="F:NAD+ nucleosidase activity, cyclic ADP-ribose generating"/>
    <property type="evidence" value="ECO:0007669"/>
    <property type="project" value="UniProtKB-EC"/>
</dbReference>
<keyword evidence="15" id="KW-1185">Reference proteome</keyword>
<dbReference type="GO" id="GO:0034128">
    <property type="term" value="P:negative regulation of MyD88-independent toll-like receptor signaling pathway"/>
    <property type="evidence" value="ECO:0007669"/>
    <property type="project" value="InterPro"/>
</dbReference>
<evidence type="ECO:0000313" key="14">
    <source>
        <dbReference type="EMBL" id="OWF43668.1"/>
    </source>
</evidence>
<dbReference type="EC" id="3.2.2.6" evidence="3"/>
<dbReference type="GO" id="GO:0030425">
    <property type="term" value="C:dendrite"/>
    <property type="evidence" value="ECO:0007669"/>
    <property type="project" value="TreeGrafter"/>
</dbReference>
<feature type="domain" description="SAM" evidence="13">
    <location>
        <begin position="600"/>
        <end position="664"/>
    </location>
</feature>
<dbReference type="SUPFAM" id="SSF52200">
    <property type="entry name" value="Toll/Interleukin receptor TIR domain"/>
    <property type="match status" value="1"/>
</dbReference>
<evidence type="ECO:0000259" key="12">
    <source>
        <dbReference type="PROSITE" id="PS50104"/>
    </source>
</evidence>
<dbReference type="SMART" id="SM00454">
    <property type="entry name" value="SAM"/>
    <property type="match status" value="2"/>
</dbReference>
<evidence type="ECO:0000256" key="8">
    <source>
        <dbReference type="ARBA" id="ARBA00022859"/>
    </source>
</evidence>
<dbReference type="PROSITE" id="PS50105">
    <property type="entry name" value="SAM_DOMAIN"/>
    <property type="match status" value="2"/>
</dbReference>
<feature type="domain" description="TIR" evidence="12">
    <location>
        <begin position="755"/>
        <end position="898"/>
    </location>
</feature>
<dbReference type="GO" id="GO:0048678">
    <property type="term" value="P:response to axon injury"/>
    <property type="evidence" value="ECO:0007669"/>
    <property type="project" value="InterPro"/>
</dbReference>
<comment type="similarity">
    <text evidence="2">Belongs to the SARM1 family.</text>
</comment>
<sequence>MSSDCEDGKERPAGLSGQAKDEKTSGRVTSPNSVASCPGGCNIYVGENPDSLKTMADQEDSDGNTVGPVHRTNSTAGFGTVEPKQDGQQSFDPYRMLERSQSEAVLIHNTEDPSGEVMSLESTQSSEEVRSEGAMSSHHNISECTKVYFDLSKAEAYENLCDRAPNLLTRTLSGRHLETIPQEDETDDCGKFSLSDRSISMESTSSEDRSPRGSHISIKAIREDKAFITTGMARKVMKVNKSQDHLSKISKSSWKASFQLYAQNLRQKTKQLQMGSVQEQIHALKELCVMMEQVWAIPTYGRDLAYGLCDIIKSEKLLEIIIKNCQSQSRDLLRSSARLLEKVLTTGNRHKVVEIGLDIVVKMTIDVKGDSEMARVSTGIMESLFKTSEDASSRLIKLGGLDVVLYWCRCNDRLTLRHCAIALANLALYGGPENQEIMAKHKVPEWLFPLAFNDDDSVRYYACLAISVMVANKEIEADVLNSGTLELVLPFINSHNPGEFARMDLSHRHGRSRGWLKRLVVLLSSKREEAQALAAFHFAMEAGIKSEQEKKEVFYEIEAIEPLRKLAGSPNATVSKLAGEALKIIGEELPHKLTQQVPLWTVADVSAWVAQVGFKDMAASFERCKVDGDLLLTMTKEDLADSIGITCKITQKRFLRELTYLKMSADYKSCDQSGLDDWLSDMNQEYRQYMYQMMRSGLDKHYLSHVCDDQLMQDCGISNGIHRKRIMQKIAAMKELQMYSDQCSVDSADGSLLTRSTDVFISYRRTNGSQLASLLKVHLQLKGFSVFLDIEKLRAGKFDEGLLSSVKMAKHFIIVLTPNSLDRCIGDNNQKDWVHKEIVAAINSGCNIIPVMDNFIFPAADTLPEDMRQIVFFNGIRWIHDYQDACVEKLEKFLRGEVNTSSKRAALFQMGSSTEGPVKGPCKYSSSESTSPTSPL</sequence>
<evidence type="ECO:0000256" key="11">
    <source>
        <dbReference type="SAM" id="MobiDB-lite"/>
    </source>
</evidence>
<feature type="region of interest" description="Disordered" evidence="11">
    <location>
        <begin position="910"/>
        <end position="936"/>
    </location>
</feature>
<proteinExistence type="inferred from homology"/>
<feature type="compositionally biased region" description="Polar residues" evidence="11">
    <location>
        <begin position="195"/>
        <end position="204"/>
    </location>
</feature>
<feature type="compositionally biased region" description="Low complexity" evidence="11">
    <location>
        <begin position="925"/>
        <end position="936"/>
    </location>
</feature>
<comment type="subcellular location">
    <subcellularLocation>
        <location evidence="1">Cytoplasm</location>
    </subcellularLocation>
</comment>
<dbReference type="CDD" id="cd24153">
    <property type="entry name" value="SARM1_N"/>
    <property type="match status" value="1"/>
</dbReference>
<evidence type="ECO:0000259" key="13">
    <source>
        <dbReference type="PROSITE" id="PS50105"/>
    </source>
</evidence>
<dbReference type="InterPro" id="IPR013761">
    <property type="entry name" value="SAM/pointed_sf"/>
</dbReference>